<evidence type="ECO:0000313" key="7">
    <source>
        <dbReference type="Proteomes" id="UP000000249"/>
    </source>
</evidence>
<evidence type="ECO:0000313" key="6">
    <source>
        <dbReference type="EMBL" id="ABQ19299.1"/>
    </source>
</evidence>
<dbReference type="KEGG" id="vco:VC0395_1048"/>
<dbReference type="KEGG" id="vcr:VC395_A0220"/>
<dbReference type="Pfam" id="PF01258">
    <property type="entry name" value="zf-dskA_traR"/>
    <property type="match status" value="1"/>
</dbReference>
<evidence type="ECO:0000256" key="1">
    <source>
        <dbReference type="ARBA" id="ARBA00022723"/>
    </source>
</evidence>
<dbReference type="GO" id="GO:0008270">
    <property type="term" value="F:zinc ion binding"/>
    <property type="evidence" value="ECO:0007669"/>
    <property type="project" value="UniProtKB-KW"/>
</dbReference>
<dbReference type="PROSITE" id="PS51128">
    <property type="entry name" value="ZF_DKSA_2"/>
    <property type="match status" value="1"/>
</dbReference>
<dbReference type="Proteomes" id="UP000000249">
    <property type="component" value="Chromosome 2"/>
</dbReference>
<evidence type="ECO:0000259" key="5">
    <source>
        <dbReference type="Pfam" id="PF01258"/>
    </source>
</evidence>
<evidence type="ECO:0000256" key="4">
    <source>
        <dbReference type="PROSITE-ProRule" id="PRU00510"/>
    </source>
</evidence>
<dbReference type="EMBL" id="CP000626">
    <property type="protein sequence ID" value="ABQ19299.1"/>
    <property type="molecule type" value="Genomic_DNA"/>
</dbReference>
<accession>A0A0H3AG96</accession>
<keyword evidence="1" id="KW-0479">Metal-binding</keyword>
<dbReference type="RefSeq" id="WP_000382491.1">
    <property type="nucleotide sequence ID" value="NC_009456.1"/>
</dbReference>
<dbReference type="OrthoDB" id="962301at2"/>
<evidence type="ECO:0000256" key="2">
    <source>
        <dbReference type="ARBA" id="ARBA00022771"/>
    </source>
</evidence>
<sequence length="69" mass="7869">MDVIDDAAKTEAKFQQMALANHRARAMQTAYLPSRTHCLECDDPIPKERQEKVKGCQYCTPCQAAKEQR</sequence>
<feature type="domain" description="Zinc finger DksA/TraR C4-type" evidence="5">
    <location>
        <begin position="35"/>
        <end position="68"/>
    </location>
</feature>
<proteinExistence type="predicted"/>
<name>A0A0H3AG96_VIBC3</name>
<evidence type="ECO:0000256" key="3">
    <source>
        <dbReference type="ARBA" id="ARBA00022833"/>
    </source>
</evidence>
<gene>
    <name evidence="6" type="ordered locus">VC0395_1048</name>
</gene>
<dbReference type="PATRIC" id="fig|345073.21.peg.2977"/>
<reference evidence="6 7" key="1">
    <citation type="submission" date="2007-03" db="EMBL/GenBank/DDBJ databases">
        <authorList>
            <person name="Heidelberg J."/>
        </authorList>
    </citation>
    <scope>NUCLEOTIDE SEQUENCE [LARGE SCALE GENOMIC DNA]</scope>
    <source>
        <strain evidence="7">ATCC 39541 / Classical Ogawa 395 / O395</strain>
    </source>
</reference>
<keyword evidence="2" id="KW-0863">Zinc-finger</keyword>
<feature type="zinc finger region" description="dksA C4-type" evidence="4">
    <location>
        <begin position="38"/>
        <end position="62"/>
    </location>
</feature>
<keyword evidence="3" id="KW-0862">Zinc</keyword>
<dbReference type="InterPro" id="IPR000962">
    <property type="entry name" value="Znf_DskA_TraR"/>
</dbReference>
<organism evidence="6 7">
    <name type="scientific">Vibrio cholerae serotype O1 (strain ATCC 39541 / Classical Ogawa 395 / O395)</name>
    <dbReference type="NCBI Taxonomy" id="345073"/>
    <lineage>
        <taxon>Bacteria</taxon>
        <taxon>Pseudomonadati</taxon>
        <taxon>Pseudomonadota</taxon>
        <taxon>Gammaproteobacteria</taxon>
        <taxon>Vibrionales</taxon>
        <taxon>Vibrionaceae</taxon>
        <taxon>Vibrio</taxon>
    </lineage>
</organism>
<dbReference type="AlphaFoldDB" id="A0A0H3AG96"/>
<protein>
    <submittedName>
        <fullName evidence="6">Conserved domain protein</fullName>
    </submittedName>
</protein>